<protein>
    <submittedName>
        <fullName evidence="2">Magnetosome protein</fullName>
    </submittedName>
</protein>
<feature type="transmembrane region" description="Helical" evidence="1">
    <location>
        <begin position="61"/>
        <end position="79"/>
    </location>
</feature>
<organism evidence="2">
    <name type="scientific">Desulfamplus magnetovallimortis BW-1</name>
    <dbReference type="NCBI Taxonomy" id="1073250"/>
    <lineage>
        <taxon>Bacteria</taxon>
        <taxon>Pseudomonadati</taxon>
        <taxon>Thermodesulfobacteriota</taxon>
        <taxon>Desulfobacteria</taxon>
        <taxon>Desulfobacterales</taxon>
        <taxon>Desulfobacteraceae</taxon>
        <taxon>Desulfamplus</taxon>
    </lineage>
</organism>
<dbReference type="Pfam" id="PF26391">
    <property type="entry name" value="MamI"/>
    <property type="match status" value="1"/>
</dbReference>
<accession>G8IQU6</accession>
<feature type="transmembrane region" description="Helical" evidence="1">
    <location>
        <begin position="36"/>
        <end position="54"/>
    </location>
</feature>
<evidence type="ECO:0000313" key="2">
    <source>
        <dbReference type="EMBL" id="AET24919.1"/>
    </source>
</evidence>
<evidence type="ECO:0000256" key="1">
    <source>
        <dbReference type="SAM" id="Phobius"/>
    </source>
</evidence>
<dbReference type="AlphaFoldDB" id="G8IQU6"/>
<keyword evidence="1" id="KW-0812">Transmembrane</keyword>
<reference evidence="2" key="1">
    <citation type="journal article" date="2011" name="Science">
        <title>A cultured greigite-producing magnetotactic bacterium in a novel group of sulfate-reducing bacteria.</title>
        <authorList>
            <person name="Lefevre C.T."/>
            <person name="Menguy N."/>
            <person name="Abreu F."/>
            <person name="Lins U."/>
            <person name="Posfai M."/>
            <person name="Prozorov T."/>
            <person name="Pignol D."/>
            <person name="Frankel R.B."/>
            <person name="Bazylinski D.A."/>
        </authorList>
    </citation>
    <scope>NUCLEOTIDE SEQUENCE</scope>
    <source>
        <strain evidence="2">BW-1</strain>
    </source>
</reference>
<dbReference type="EMBL" id="JN830641">
    <property type="protein sequence ID" value="AET24919.1"/>
    <property type="molecule type" value="Genomic_DNA"/>
</dbReference>
<proteinExistence type="predicted"/>
<dbReference type="InterPro" id="IPR058806">
    <property type="entry name" value="MamI"/>
</dbReference>
<feature type="transmembrane region" description="Helical" evidence="1">
    <location>
        <begin position="91"/>
        <end position="110"/>
    </location>
</feature>
<sequence length="115" mass="12628">MKIRKAHVIGGVVVFSTGLFLAYLNSAMVVEFIKGIIQPITILLGLTALMSALLGKKKYRTINSIVAGLLLVIGAYGIYDEYYAVLDFFYGFLPLFLVSSGVISVTYGITRLKER</sequence>
<keyword evidence="1" id="KW-1133">Transmembrane helix</keyword>
<name>G8IQU6_9BACT</name>
<feature type="transmembrane region" description="Helical" evidence="1">
    <location>
        <begin position="7"/>
        <end position="24"/>
    </location>
</feature>
<gene>
    <name evidence="2" type="primary">mamI</name>
</gene>
<keyword evidence="1" id="KW-0472">Membrane</keyword>